<sequence>MRGLMSDPQGQMIDLPIQSNLREGLSLTEYIISCYGARKGVVDTAVRTSDVSVRQVVSCLPMDSAAVRKVALFGNLRIYAYFQLPEAFRPAGIVEAIPNRKRMLSKRISSNCSKTWPVDPLAFPAIRMHLPVRLPCYDFTPVTSPAFGIPLLAVKVTTSGMASSHSVTGGVYKARERIHRRMADRRLLKLCCSAS</sequence>
<dbReference type="PANTHER" id="PTHR48443">
    <property type="entry name" value="DNA-DIRECTED RNA POLYMERASE SUBUNIT BETA"/>
    <property type="match status" value="1"/>
</dbReference>
<evidence type="ECO:0000256" key="4">
    <source>
        <dbReference type="ARBA" id="ARBA00022695"/>
    </source>
</evidence>
<evidence type="ECO:0000313" key="9">
    <source>
        <dbReference type="Proteomes" id="UP001632038"/>
    </source>
</evidence>
<name>A0ABD3E3P2_9LAMI</name>
<keyword evidence="9" id="KW-1185">Reference proteome</keyword>
<protein>
    <recommendedName>
        <fullName evidence="1">DNA-directed RNA polymerase</fullName>
        <ecNumber evidence="1">2.7.7.6</ecNumber>
    </recommendedName>
</protein>
<evidence type="ECO:0000256" key="3">
    <source>
        <dbReference type="ARBA" id="ARBA00022679"/>
    </source>
</evidence>
<evidence type="ECO:0000256" key="6">
    <source>
        <dbReference type="ARBA" id="ARBA00023163"/>
    </source>
</evidence>
<dbReference type="EC" id="2.7.7.6" evidence="1"/>
<proteinExistence type="predicted"/>
<dbReference type="InterPro" id="IPR007081">
    <property type="entry name" value="RNA_pol_Rpb1_5"/>
</dbReference>
<dbReference type="GO" id="GO:0003899">
    <property type="term" value="F:DNA-directed RNA polymerase activity"/>
    <property type="evidence" value="ECO:0007669"/>
    <property type="project" value="UniProtKB-EC"/>
</dbReference>
<dbReference type="GO" id="GO:0000428">
    <property type="term" value="C:DNA-directed RNA polymerase complex"/>
    <property type="evidence" value="ECO:0007669"/>
    <property type="project" value="UniProtKB-KW"/>
</dbReference>
<keyword evidence="3" id="KW-0808">Transferase</keyword>
<dbReference type="Pfam" id="PF04998">
    <property type="entry name" value="RNA_pol_Rpb1_5"/>
    <property type="match status" value="1"/>
</dbReference>
<keyword evidence="5" id="KW-0862">Zinc</keyword>
<dbReference type="SUPFAM" id="SSF64484">
    <property type="entry name" value="beta and beta-prime subunits of DNA dependent RNA-polymerase"/>
    <property type="match status" value="1"/>
</dbReference>
<keyword evidence="4" id="KW-0548">Nucleotidyltransferase</keyword>
<evidence type="ECO:0000256" key="5">
    <source>
        <dbReference type="ARBA" id="ARBA00022833"/>
    </source>
</evidence>
<dbReference type="AntiFam" id="ANF00029">
    <property type="entry name" value="Antisense to 16S rRNA"/>
</dbReference>
<gene>
    <name evidence="8" type="ORF">CASFOL_007806</name>
</gene>
<evidence type="ECO:0000313" key="8">
    <source>
        <dbReference type="EMBL" id="KAL3648382.1"/>
    </source>
</evidence>
<reference evidence="9" key="1">
    <citation type="journal article" date="2024" name="IScience">
        <title>Strigolactones Initiate the Formation of Haustorium-like Structures in Castilleja.</title>
        <authorList>
            <person name="Buerger M."/>
            <person name="Peterson D."/>
            <person name="Chory J."/>
        </authorList>
    </citation>
    <scope>NUCLEOTIDE SEQUENCE [LARGE SCALE GENOMIC DNA]</scope>
</reference>
<keyword evidence="2" id="KW-0240">DNA-directed RNA polymerase</keyword>
<dbReference type="EMBL" id="JAVIJP010000008">
    <property type="protein sequence ID" value="KAL3648382.1"/>
    <property type="molecule type" value="Genomic_DNA"/>
</dbReference>
<dbReference type="PANTHER" id="PTHR48443:SF1">
    <property type="entry name" value="DNA-DIRECTED RNA POLYMERASE SUBUNIT BETA"/>
    <property type="match status" value="1"/>
</dbReference>
<comment type="caution">
    <text evidence="8">The sequence shown here is derived from an EMBL/GenBank/DDBJ whole genome shotgun (WGS) entry which is preliminary data.</text>
</comment>
<evidence type="ECO:0000256" key="1">
    <source>
        <dbReference type="ARBA" id="ARBA00012418"/>
    </source>
</evidence>
<keyword evidence="6" id="KW-0804">Transcription</keyword>
<dbReference type="Proteomes" id="UP001632038">
    <property type="component" value="Unassembled WGS sequence"/>
</dbReference>
<accession>A0ABD3E3P2</accession>
<dbReference type="InterPro" id="IPR038120">
    <property type="entry name" value="Rpb1_funnel_sf"/>
</dbReference>
<organism evidence="8 9">
    <name type="scientific">Castilleja foliolosa</name>
    <dbReference type="NCBI Taxonomy" id="1961234"/>
    <lineage>
        <taxon>Eukaryota</taxon>
        <taxon>Viridiplantae</taxon>
        <taxon>Streptophyta</taxon>
        <taxon>Embryophyta</taxon>
        <taxon>Tracheophyta</taxon>
        <taxon>Spermatophyta</taxon>
        <taxon>Magnoliopsida</taxon>
        <taxon>eudicotyledons</taxon>
        <taxon>Gunneridae</taxon>
        <taxon>Pentapetalae</taxon>
        <taxon>asterids</taxon>
        <taxon>lamiids</taxon>
        <taxon>Lamiales</taxon>
        <taxon>Orobanchaceae</taxon>
        <taxon>Pedicularideae</taxon>
        <taxon>Castillejinae</taxon>
        <taxon>Castilleja</taxon>
    </lineage>
</organism>
<evidence type="ECO:0000256" key="2">
    <source>
        <dbReference type="ARBA" id="ARBA00022478"/>
    </source>
</evidence>
<feature type="domain" description="RNA polymerase Rpb1" evidence="7">
    <location>
        <begin position="24"/>
        <end position="50"/>
    </location>
</feature>
<evidence type="ECO:0000259" key="7">
    <source>
        <dbReference type="Pfam" id="PF04998"/>
    </source>
</evidence>
<dbReference type="Gene3D" id="1.10.132.30">
    <property type="match status" value="1"/>
</dbReference>
<dbReference type="AlphaFoldDB" id="A0ABD3E3P2"/>